<name>Q19BF3_9ALPH</name>
<reference evidence="6" key="8">
    <citation type="submission" date="2020-07" db="EMBL/GenBank/DDBJ databases">
        <title>Distinct polymorphisms in a single herpesvirus gene are capable of enhancing virulence and mediate vaccinal resistance.</title>
        <authorList>
            <person name="Conradie A.M."/>
            <person name="Bertzbach L.D."/>
            <person name="Trimpert J.D."/>
            <person name="Patria J.N."/>
            <person name="Murata S."/>
            <person name="Parcells M.S."/>
            <person name="Kaufer B.B."/>
        </authorList>
    </citation>
    <scope>NUCLEOTIDE SEQUENCE</scope>
</reference>
<accession>Q19BF3</accession>
<dbReference type="Proteomes" id="UP000180974">
    <property type="component" value="Segment"/>
</dbReference>
<protein>
    <submittedName>
        <fullName evidence="1">Uncharacterized protein</fullName>
    </submittedName>
</protein>
<evidence type="ECO:0000313" key="2">
    <source>
        <dbReference type="EMBL" id="ABR13077.1"/>
    </source>
</evidence>
<dbReference type="EMBL" id="EU499381">
    <property type="protein sequence ID" value="ACF94904.1"/>
    <property type="molecule type" value="Genomic_DNA"/>
</dbReference>
<dbReference type="Proteomes" id="UP000149312">
    <property type="component" value="Segment"/>
</dbReference>
<reference evidence="3 10" key="1">
    <citation type="journal article" date="2007" name="Arch. Virol.">
        <title>Sequence determination of variable regions within the genomes of gallid herpesvirus-2 pathotypes.</title>
        <authorList>
            <person name="Spatz S.J."/>
            <person name="Silva R.F."/>
        </authorList>
    </citation>
    <scope>NUCLEOTIDE SEQUENCE [LARGE SCALE GENOMIC DNA]</scope>
    <source>
        <strain evidence="3">CU-2</strain>
    </source>
</reference>
<evidence type="ECO:0000313" key="3">
    <source>
        <dbReference type="EMBL" id="ACF94904.1"/>
    </source>
</evidence>
<dbReference type="EMBL" id="JQ820250">
    <property type="protein sequence ID" value="AFM75314.1"/>
    <property type="molecule type" value="Genomic_DNA"/>
</dbReference>
<evidence type="ECO:0000313" key="13">
    <source>
        <dbReference type="Proteomes" id="UP000180864"/>
    </source>
</evidence>
<dbReference type="Proteomes" id="UP000181598">
    <property type="component" value="Segment"/>
</dbReference>
<evidence type="ECO:0000313" key="12">
    <source>
        <dbReference type="Proteomes" id="UP000149312"/>
    </source>
</evidence>
<evidence type="ECO:0000313" key="10">
    <source>
        <dbReference type="Proteomes" id="UP000134498"/>
    </source>
</evidence>
<dbReference type="Proteomes" id="UP000181580">
    <property type="component" value="Segment"/>
</dbReference>
<dbReference type="Proteomes" id="UP000133397">
    <property type="component" value="Segment"/>
</dbReference>
<dbReference type="Proteomes" id="UP000134084">
    <property type="component" value="Segment"/>
</dbReference>
<organism evidence="1 12">
    <name type="scientific">Gallid alphaherpesvirus 2</name>
    <dbReference type="NCBI Taxonomy" id="10390"/>
    <lineage>
        <taxon>Viruses</taxon>
        <taxon>Duplodnaviria</taxon>
        <taxon>Heunggongvirae</taxon>
        <taxon>Peploviricota</taxon>
        <taxon>Herviviricetes</taxon>
        <taxon>Herpesvirales</taxon>
        <taxon>Orthoherpesviridae</taxon>
        <taxon>Alphaherpesvirinae</taxon>
        <taxon>Mardivirus</taxon>
        <taxon>Mardivirus gallidalpha2</taxon>
    </lineage>
</organism>
<dbReference type="EMBL" id="JQ806362">
    <property type="protein sequence ID" value="AFM74756.1"/>
    <property type="molecule type" value="Genomic_DNA"/>
</dbReference>
<dbReference type="EMBL" id="JQ836662">
    <property type="protein sequence ID" value="AFM75492.1"/>
    <property type="molecule type" value="Genomic_DNA"/>
</dbReference>
<evidence type="ECO:0000313" key="4">
    <source>
        <dbReference type="EMBL" id="AEZ51654.1"/>
    </source>
</evidence>
<dbReference type="EMBL" id="JQ314003">
    <property type="protein sequence ID" value="AEZ51654.1"/>
    <property type="molecule type" value="Genomic_DNA"/>
</dbReference>
<dbReference type="Proteomes" id="UP000180864">
    <property type="component" value="Segment"/>
</dbReference>
<dbReference type="EMBL" id="DQ530348">
    <property type="protein sequence ID" value="ABF72234.1"/>
    <property type="molecule type" value="Genomic_DNA"/>
</dbReference>
<dbReference type="EMBL" id="EF523390">
    <property type="protein sequence ID" value="ABR13077.1"/>
    <property type="molecule type" value="Genomic_DNA"/>
</dbReference>
<dbReference type="EMBL" id="JQ809691">
    <property type="protein sequence ID" value="AFM74946.1"/>
    <property type="molecule type" value="Genomic_DNA"/>
</dbReference>
<sequence>MCNHSHVQKTGSQTPIDINHNGYQHTFRINCVSKLGLELRIIQSGNSMLRAFHAGMPARRALSTRLRLLRTGECGKRPTYDVCEKSGSREKSRIYPF</sequence>
<dbReference type="EMBL" id="JQ809692">
    <property type="protein sequence ID" value="AFM75133.1"/>
    <property type="molecule type" value="Genomic_DNA"/>
</dbReference>
<evidence type="ECO:0000313" key="6">
    <source>
        <dbReference type="EMBL" id="QOT13987.1"/>
    </source>
</evidence>
<dbReference type="Proteomes" id="UP000181470">
    <property type="component" value="Segment"/>
</dbReference>
<evidence type="ECO:0000313" key="1">
    <source>
        <dbReference type="EMBL" id="ABF72234.1"/>
    </source>
</evidence>
<reference evidence="4 8" key="5">
    <citation type="journal article" date="2012" name="Virus Genes">
        <title>Genome sequence determination and analysis of a Chinese virulent strain, LMS, of Gallid herpesvirus type 2.</title>
        <authorList>
            <person name="Cheng Y."/>
            <person name="Cong F."/>
            <person name="Zhang Y.P."/>
            <person name="Li Z.J."/>
            <person name="Xu N.N."/>
            <person name="Hou G.Y."/>
            <person name="Liu C.J."/>
        </authorList>
    </citation>
    <scope>NUCLEOTIDE SEQUENCE [LARGE SCALE GENOMIC DNA]</scope>
    <source>
        <strain evidence="4">LMS</strain>
    </source>
</reference>
<evidence type="ECO:0000313" key="5">
    <source>
        <dbReference type="EMBL" id="AFM74569.1"/>
    </source>
</evidence>
<reference evidence="1 12" key="2">
    <citation type="journal article" date="2007" name="J. Gen. Virol.">
        <title>Comparative full-length sequence analysis of oncogenic and vaccine (Rispens) strains of Marek's disease virus.</title>
        <authorList>
            <person name="Spatz S.J."/>
            <person name="Petherbridge L."/>
            <person name="Zhao Y."/>
            <person name="Nair V."/>
        </authorList>
    </citation>
    <scope>NUCLEOTIDE SEQUENCE [LARGE SCALE GENOMIC DNA]</scope>
    <source>
        <strain evidence="1">CVI988</strain>
    </source>
</reference>
<dbReference type="EMBL" id="JQ806361">
    <property type="protein sequence ID" value="AFM74569.1"/>
    <property type="molecule type" value="Genomic_DNA"/>
</dbReference>
<reference evidence="3 10" key="4">
    <citation type="journal article" date="2008" name="Virus Genes">
        <title>Sequence determination of a mildly virulent strain (CU-2) of Gallid herpesvirus type 2 using 454 pyrosequencing.</title>
        <authorList>
            <person name="Spatz S.J."/>
            <person name="Rue C.A."/>
        </authorList>
    </citation>
    <scope>NUCLEOTIDE SEQUENCE [LARGE SCALE GENOMIC DNA]</scope>
    <source>
        <strain evidence="3">CU-2</strain>
    </source>
</reference>
<evidence type="ECO:0000313" key="11">
    <source>
        <dbReference type="Proteomes" id="UP000143489"/>
    </source>
</evidence>
<dbReference type="Proteomes" id="UP000143489">
    <property type="component" value="Segment"/>
</dbReference>
<dbReference type="EMBL" id="MT797629">
    <property type="protein sequence ID" value="QOT13987.1"/>
    <property type="molecule type" value="Genomic_DNA"/>
</dbReference>
<reference evidence="9 13" key="6">
    <citation type="journal article" date="2012" name="Virus Genes">
        <title>Dynamic equilibrium of Marek's disease genomes during in vitro serial passage.</title>
        <authorList>
            <person name="Spatz S.J."/>
            <person name="Volkening J.D."/>
            <person name="Gimeno I.M."/>
            <person name="Heidari M."/>
            <person name="Witter R.L."/>
        </authorList>
    </citation>
    <scope>NUCLEOTIDE SEQUENCE [LARGE SCALE GENOMIC DNA]</scope>
    <source>
        <strain evidence="5">648a</strain>
    </source>
</reference>
<dbReference type="EMBL" id="MT813453">
    <property type="protein sequence ID" value="QOT14542.1"/>
    <property type="molecule type" value="Genomic_DNA"/>
</dbReference>
<dbReference type="EMBL" id="MT797631">
    <property type="protein sequence ID" value="QOT14359.1"/>
    <property type="molecule type" value="Genomic_DNA"/>
</dbReference>
<reference evidence="2 11" key="3">
    <citation type="journal article" date="2007" name="Virus Genes">
        <title>Comparative sequence analysis of a highly oncogenic but horizontal spread-defective clone of Marek's disease virus.</title>
        <authorList>
            <person name="Spatz S.J."/>
            <person name="Zhao Y."/>
            <person name="Petherbridge L."/>
            <person name="Smith L.P."/>
            <person name="Baigent S.J."/>
            <person name="Nair V."/>
        </authorList>
    </citation>
    <scope>NUCLEOTIDE SEQUENCE [LARGE SCALE GENOMIC DNA]</scope>
    <source>
        <strain evidence="2">RB-1B</strain>
    </source>
</reference>
<reference evidence="7" key="7">
    <citation type="submission" date="2020-07" db="EMBL/GenBank/DDBJ databases">
        <title>Distinct polymorphisms in a single herpesvirus gene are capable of enhancing virulence and mediate vaccinal resistance.</title>
        <authorList>
            <person name="Conradie A.M."/>
            <person name="Bertzbach L.D."/>
            <person name="Trimpert J."/>
            <person name="Patria J.N."/>
            <person name="Murata S."/>
            <person name="Parcells M.S."/>
            <person name="Kaufer B.B."/>
        </authorList>
    </citation>
    <scope>NUCLEOTIDE SEQUENCE</scope>
</reference>
<dbReference type="EMBL" id="MT797630">
    <property type="protein sequence ID" value="QOT14173.1"/>
    <property type="molecule type" value="Genomic_DNA"/>
</dbReference>
<gene>
    <name evidence="1" type="ORF">MDV014.5</name>
</gene>
<dbReference type="Proteomes" id="UP000134498">
    <property type="component" value="Genome"/>
</dbReference>
<proteinExistence type="predicted"/>
<evidence type="ECO:0000313" key="8">
    <source>
        <dbReference type="Proteomes" id="UP000133397"/>
    </source>
</evidence>
<evidence type="ECO:0000313" key="9">
    <source>
        <dbReference type="Proteomes" id="UP000134084"/>
    </source>
</evidence>
<evidence type="ECO:0000313" key="7">
    <source>
        <dbReference type="EMBL" id="QOT14173.1"/>
    </source>
</evidence>